<dbReference type="EMBL" id="JAVDWE010000003">
    <property type="protein sequence ID" value="MDR7093953.1"/>
    <property type="molecule type" value="Genomic_DNA"/>
</dbReference>
<protein>
    <recommendedName>
        <fullName evidence="2">AAA+ ATPase domain-containing protein</fullName>
    </recommendedName>
</protein>
<dbReference type="SUPFAM" id="SSF52540">
    <property type="entry name" value="P-loop containing nucleoside triphosphate hydrolases"/>
    <property type="match status" value="1"/>
</dbReference>
<organism evidence="3 4">
    <name type="scientific">Hydrogenophaga laconesensis</name>
    <dbReference type="NCBI Taxonomy" id="1805971"/>
    <lineage>
        <taxon>Bacteria</taxon>
        <taxon>Pseudomonadati</taxon>
        <taxon>Pseudomonadota</taxon>
        <taxon>Betaproteobacteria</taxon>
        <taxon>Burkholderiales</taxon>
        <taxon>Comamonadaceae</taxon>
        <taxon>Hydrogenophaga</taxon>
    </lineage>
</organism>
<dbReference type="Proteomes" id="UP001265550">
    <property type="component" value="Unassembled WGS sequence"/>
</dbReference>
<dbReference type="SMART" id="SM00382">
    <property type="entry name" value="AAA"/>
    <property type="match status" value="1"/>
</dbReference>
<sequence>MFPGIPNPNPDFNPDEGPEPNANAPFVEAVYRTEDDPTLRGNPFVEALPALLSLSDYQKRLMRQLKVTPEERSMTDVQRLVRLGTLNQVCIPLPRVANLAQSIHMMLFDGYRSRNPRSAADSRNFQRLYAAQQSGELTAPGDHHHASQHSMSLAGVPGSGKSFILKNIGNLFPPVIFHKELGRWQIPFLFIEMPYEGESRLALASHIFTELDRLLPHSNFIRYMEAQRPNAELLLDKALRTAYKMGVGMIVVDEAQNSRSIGNELDMTRKRLSSANVKRKETGLKKLLISASNVGHMPIMFTGTMELESTLTERASLGRRKAGRGSATWQPLSNVAASEDDPSEFDIFMSILFTMQWLPKPVAYETKVGSVINKKWSELFFKHTEGVPDLMVKLFQSTQVAAIRAGADSIDESHLEEALGEFRSAMPIVEGLAKRDEASLVALTDLFGISAIQVAQTPKPLLVTKTATTTRGQQANELLELIDKKVTAKRNKPARRDAPGAGPSPIEIAPESLGSLAHADIRQGTPLVSSPLSSPLSRSAG</sequence>
<dbReference type="InterPro" id="IPR049945">
    <property type="entry name" value="AAA_22"/>
</dbReference>
<evidence type="ECO:0000313" key="4">
    <source>
        <dbReference type="Proteomes" id="UP001265550"/>
    </source>
</evidence>
<feature type="region of interest" description="Disordered" evidence="1">
    <location>
        <begin position="1"/>
        <end position="23"/>
    </location>
</feature>
<evidence type="ECO:0000256" key="1">
    <source>
        <dbReference type="SAM" id="MobiDB-lite"/>
    </source>
</evidence>
<evidence type="ECO:0000259" key="2">
    <source>
        <dbReference type="SMART" id="SM00382"/>
    </source>
</evidence>
<dbReference type="RefSeq" id="WP_204732191.1">
    <property type="nucleotide sequence ID" value="NZ_JAVDWE010000003.1"/>
</dbReference>
<dbReference type="Pfam" id="PF13401">
    <property type="entry name" value="AAA_22"/>
    <property type="match status" value="1"/>
</dbReference>
<feature type="domain" description="AAA+ ATPase" evidence="2">
    <location>
        <begin position="147"/>
        <end position="321"/>
    </location>
</feature>
<comment type="caution">
    <text evidence="3">The sequence shown here is derived from an EMBL/GenBank/DDBJ whole genome shotgun (WGS) entry which is preliminary data.</text>
</comment>
<feature type="region of interest" description="Disordered" evidence="1">
    <location>
        <begin position="488"/>
        <end position="515"/>
    </location>
</feature>
<proteinExistence type="predicted"/>
<dbReference type="InterPro" id="IPR027417">
    <property type="entry name" value="P-loop_NTPase"/>
</dbReference>
<accession>A0ABU1V9F4</accession>
<feature type="compositionally biased region" description="Pro residues" evidence="1">
    <location>
        <begin position="1"/>
        <end position="11"/>
    </location>
</feature>
<dbReference type="InterPro" id="IPR003593">
    <property type="entry name" value="AAA+_ATPase"/>
</dbReference>
<evidence type="ECO:0000313" key="3">
    <source>
        <dbReference type="EMBL" id="MDR7093953.1"/>
    </source>
</evidence>
<gene>
    <name evidence="3" type="ORF">J2X09_001685</name>
</gene>
<keyword evidence="4" id="KW-1185">Reference proteome</keyword>
<reference evidence="3 4" key="1">
    <citation type="submission" date="2023-07" db="EMBL/GenBank/DDBJ databases">
        <title>Sorghum-associated microbial communities from plants grown in Nebraska, USA.</title>
        <authorList>
            <person name="Schachtman D."/>
        </authorList>
    </citation>
    <scope>NUCLEOTIDE SEQUENCE [LARGE SCALE GENOMIC DNA]</scope>
    <source>
        <strain evidence="3 4">BE240</strain>
    </source>
</reference>
<name>A0ABU1V9F4_9BURK</name>